<proteinExistence type="predicted"/>
<dbReference type="AlphaFoldDB" id="T0ANF2"/>
<dbReference type="SMART" id="SM00052">
    <property type="entry name" value="EAL"/>
    <property type="match status" value="1"/>
</dbReference>
<evidence type="ECO:0000313" key="2">
    <source>
        <dbReference type="EMBL" id="EPZ14404.1"/>
    </source>
</evidence>
<dbReference type="Gene3D" id="3.20.20.450">
    <property type="entry name" value="EAL domain"/>
    <property type="match status" value="1"/>
</dbReference>
<gene>
    <name evidence="2" type="ORF">M622_18610</name>
</gene>
<dbReference type="PROSITE" id="PS50883">
    <property type="entry name" value="EAL"/>
    <property type="match status" value="1"/>
</dbReference>
<accession>T0ANF2</accession>
<feature type="domain" description="EAL" evidence="1">
    <location>
        <begin position="1"/>
        <end position="237"/>
    </location>
</feature>
<dbReference type="eggNOG" id="COG2200">
    <property type="taxonomic scope" value="Bacteria"/>
</dbReference>
<evidence type="ECO:0000259" key="1">
    <source>
        <dbReference type="PROSITE" id="PS50883"/>
    </source>
</evidence>
<dbReference type="GO" id="GO:0071111">
    <property type="term" value="F:cyclic-guanylate-specific phosphodiesterase activity"/>
    <property type="evidence" value="ECO:0007669"/>
    <property type="project" value="InterPro"/>
</dbReference>
<evidence type="ECO:0000313" key="3">
    <source>
        <dbReference type="Proteomes" id="UP000015455"/>
    </source>
</evidence>
<dbReference type="CDD" id="cd01948">
    <property type="entry name" value="EAL"/>
    <property type="match status" value="1"/>
</dbReference>
<dbReference type="STRING" id="1348657.M622_18610"/>
<name>T0ANF2_9RHOO</name>
<dbReference type="EMBL" id="ATJV01000082">
    <property type="protein sequence ID" value="EPZ14404.1"/>
    <property type="molecule type" value="Genomic_DNA"/>
</dbReference>
<keyword evidence="3" id="KW-1185">Reference proteome</keyword>
<sequence>MDVAKYIEPHFQPIVWSKGTGSYAYEALFRFKGSDTLPMHLFRRWEKSGYVAVVDCAMVRKVHEALQGTRGMYRVAVNVSARTLALAPNEYFKEVTALAKTARRVIVEVTETYPVENAEALAAFVARCKARQIYVALDDCKPPHEFCESAFTGLVKPHFLKIDGELLARCFLAGSREPLRDVVRLARAIGAVVIAEWIDSPAKRDFAAGVGANMLQGDWIAKPAQFGNLTVRPGEAA</sequence>
<dbReference type="InterPro" id="IPR001633">
    <property type="entry name" value="EAL_dom"/>
</dbReference>
<dbReference type="Pfam" id="PF00563">
    <property type="entry name" value="EAL"/>
    <property type="match status" value="1"/>
</dbReference>
<organism evidence="2 3">
    <name type="scientific">Thauera terpenica 58Eu</name>
    <dbReference type="NCBI Taxonomy" id="1348657"/>
    <lineage>
        <taxon>Bacteria</taxon>
        <taxon>Pseudomonadati</taxon>
        <taxon>Pseudomonadota</taxon>
        <taxon>Betaproteobacteria</taxon>
        <taxon>Rhodocyclales</taxon>
        <taxon>Zoogloeaceae</taxon>
        <taxon>Thauera</taxon>
    </lineage>
</organism>
<dbReference type="Proteomes" id="UP000015455">
    <property type="component" value="Unassembled WGS sequence"/>
</dbReference>
<dbReference type="OrthoDB" id="9813903at2"/>
<dbReference type="PATRIC" id="fig|1348657.5.peg.3135"/>
<dbReference type="InterPro" id="IPR035919">
    <property type="entry name" value="EAL_sf"/>
</dbReference>
<dbReference type="PANTHER" id="PTHR33121">
    <property type="entry name" value="CYCLIC DI-GMP PHOSPHODIESTERASE PDEF"/>
    <property type="match status" value="1"/>
</dbReference>
<protein>
    <recommendedName>
        <fullName evidence="1">EAL domain-containing protein</fullName>
    </recommendedName>
</protein>
<reference evidence="2 3" key="1">
    <citation type="submission" date="2013-06" db="EMBL/GenBank/DDBJ databases">
        <title>Draft genome sequence of Thauera terpenica.</title>
        <authorList>
            <person name="Liu B."/>
            <person name="Frostegard A.H."/>
            <person name="Shapleigh J.P."/>
        </authorList>
    </citation>
    <scope>NUCLEOTIDE SEQUENCE [LARGE SCALE GENOMIC DNA]</scope>
    <source>
        <strain evidence="2 3">58Eu</strain>
    </source>
</reference>
<dbReference type="RefSeq" id="WP_021250537.1">
    <property type="nucleotide sequence ID" value="NZ_ATJV01000082.1"/>
</dbReference>
<comment type="caution">
    <text evidence="2">The sequence shown here is derived from an EMBL/GenBank/DDBJ whole genome shotgun (WGS) entry which is preliminary data.</text>
</comment>
<dbReference type="InterPro" id="IPR050706">
    <property type="entry name" value="Cyclic-di-GMP_PDE-like"/>
</dbReference>
<dbReference type="SUPFAM" id="SSF141868">
    <property type="entry name" value="EAL domain-like"/>
    <property type="match status" value="1"/>
</dbReference>
<dbReference type="PANTHER" id="PTHR33121:SF70">
    <property type="entry name" value="SIGNALING PROTEIN YKOW"/>
    <property type="match status" value="1"/>
</dbReference>